<dbReference type="PANTHER" id="PTHR40562:SF1">
    <property type="entry name" value="NITRITE REDUCTASE (NADH) SMALL SUBUNIT"/>
    <property type="match status" value="1"/>
</dbReference>
<evidence type="ECO:0000256" key="4">
    <source>
        <dbReference type="ARBA" id="ARBA00023004"/>
    </source>
</evidence>
<dbReference type="Pfam" id="PF13806">
    <property type="entry name" value="Rieske_2"/>
    <property type="match status" value="1"/>
</dbReference>
<dbReference type="EMBL" id="JBCLVG010000001">
    <property type="protein sequence ID" value="MEN1945603.1"/>
    <property type="molecule type" value="Genomic_DNA"/>
</dbReference>
<keyword evidence="1" id="KW-0001">2Fe-2S</keyword>
<evidence type="ECO:0000313" key="9">
    <source>
        <dbReference type="Proteomes" id="UP001425155"/>
    </source>
</evidence>
<protein>
    <submittedName>
        <fullName evidence="8">Nitrite reductase small subunit NirD</fullName>
    </submittedName>
</protein>
<dbReference type="Gene3D" id="2.102.10.10">
    <property type="entry name" value="Rieske [2Fe-2S] iron-sulphur domain"/>
    <property type="match status" value="1"/>
</dbReference>
<dbReference type="InterPro" id="IPR017941">
    <property type="entry name" value="Rieske_2Fe-2S"/>
</dbReference>
<evidence type="ECO:0000256" key="3">
    <source>
        <dbReference type="ARBA" id="ARBA00023002"/>
    </source>
</evidence>
<name>A0ABU9W0S4_9MICO</name>
<gene>
    <name evidence="8" type="primary">nirD</name>
    <name evidence="8" type="ORF">WJX64_03505</name>
</gene>
<dbReference type="RefSeq" id="WP_342111869.1">
    <property type="nucleotide sequence ID" value="NZ_JBCAUN010000001.1"/>
</dbReference>
<dbReference type="InterPro" id="IPR012748">
    <property type="entry name" value="Rieske-like_NirD"/>
</dbReference>
<dbReference type="PROSITE" id="PS51300">
    <property type="entry name" value="NIRD"/>
    <property type="match status" value="1"/>
</dbReference>
<evidence type="ECO:0000313" key="8">
    <source>
        <dbReference type="EMBL" id="MEN1945603.1"/>
    </source>
</evidence>
<keyword evidence="6" id="KW-0534">Nitrate assimilation</keyword>
<keyword evidence="2" id="KW-0479">Metal-binding</keyword>
<evidence type="ECO:0000256" key="5">
    <source>
        <dbReference type="ARBA" id="ARBA00023014"/>
    </source>
</evidence>
<keyword evidence="4" id="KW-0408">Iron</keyword>
<dbReference type="Proteomes" id="UP001425155">
    <property type="component" value="Unassembled WGS sequence"/>
</dbReference>
<dbReference type="InterPro" id="IPR017881">
    <property type="entry name" value="NirD"/>
</dbReference>
<keyword evidence="5" id="KW-0411">Iron-sulfur</keyword>
<dbReference type="PANTHER" id="PTHR40562">
    <property type="match status" value="1"/>
</dbReference>
<evidence type="ECO:0000259" key="7">
    <source>
        <dbReference type="PROSITE" id="PS51296"/>
    </source>
</evidence>
<organism evidence="8 9">
    <name type="scientific">Leifsonia stereocauli</name>
    <dbReference type="NCBI Taxonomy" id="3134136"/>
    <lineage>
        <taxon>Bacteria</taxon>
        <taxon>Bacillati</taxon>
        <taxon>Actinomycetota</taxon>
        <taxon>Actinomycetes</taxon>
        <taxon>Micrococcales</taxon>
        <taxon>Microbacteriaceae</taxon>
        <taxon>Leifsonia</taxon>
    </lineage>
</organism>
<evidence type="ECO:0000256" key="6">
    <source>
        <dbReference type="ARBA" id="ARBA00023063"/>
    </source>
</evidence>
<reference evidence="8 9" key="1">
    <citation type="submission" date="2024-03" db="EMBL/GenBank/DDBJ databases">
        <title>YIM 134122 draft genome.</title>
        <authorList>
            <person name="Zuo S."/>
            <person name="Xiong L."/>
        </authorList>
    </citation>
    <scope>NUCLEOTIDE SEQUENCE [LARGE SCALE GENOMIC DNA]</scope>
    <source>
        <strain evidence="8 9">YIM 134122</strain>
    </source>
</reference>
<feature type="domain" description="Rieske" evidence="7">
    <location>
        <begin position="40"/>
        <end position="140"/>
    </location>
</feature>
<dbReference type="CDD" id="cd03529">
    <property type="entry name" value="Rieske_NirD"/>
    <property type="match status" value="1"/>
</dbReference>
<proteinExistence type="predicted"/>
<keyword evidence="3" id="KW-0560">Oxidoreductase</keyword>
<dbReference type="InterPro" id="IPR036922">
    <property type="entry name" value="Rieske_2Fe-2S_sf"/>
</dbReference>
<evidence type="ECO:0000256" key="1">
    <source>
        <dbReference type="ARBA" id="ARBA00022714"/>
    </source>
</evidence>
<evidence type="ECO:0000256" key="2">
    <source>
        <dbReference type="ARBA" id="ARBA00022723"/>
    </source>
</evidence>
<keyword evidence="9" id="KW-1185">Reference proteome</keyword>
<dbReference type="PROSITE" id="PS51296">
    <property type="entry name" value="RIESKE"/>
    <property type="match status" value="1"/>
</dbReference>
<accession>A0ABU9W0S4</accession>
<sequence length="144" mass="15532">MNAPTALAEHETIVTDAGTLASSTLDPVLTETETETSVWEQACAVEDLEPSWGEAALLRARQIALFLFSGEEIYAVAHRDPHTDAPVMARGIVGSRGERPTVASPLHKEVYDLGTGECFTNPALVLQTFRTRVVGGMIEVELPL</sequence>
<dbReference type="NCBIfam" id="TIGR02378">
    <property type="entry name" value="nirD_assim_sml"/>
    <property type="match status" value="1"/>
</dbReference>
<dbReference type="SUPFAM" id="SSF50022">
    <property type="entry name" value="ISP domain"/>
    <property type="match status" value="1"/>
</dbReference>
<comment type="caution">
    <text evidence="8">The sequence shown here is derived from an EMBL/GenBank/DDBJ whole genome shotgun (WGS) entry which is preliminary data.</text>
</comment>